<reference evidence="2 3" key="1">
    <citation type="submission" date="2020-03" db="EMBL/GenBank/DDBJ databases">
        <title>Metabolic flexibility allows generalist bacteria to become dominant in a frequently disturbed ecosystem.</title>
        <authorList>
            <person name="Chen Y.-J."/>
            <person name="Leung P.M."/>
            <person name="Bay S.K."/>
            <person name="Hugenholtz P."/>
            <person name="Kessler A.J."/>
            <person name="Shelley G."/>
            <person name="Waite D.W."/>
            <person name="Cook P.L."/>
            <person name="Greening C."/>
        </authorList>
    </citation>
    <scope>NUCLEOTIDE SEQUENCE [LARGE SCALE GENOMIC DNA]</scope>
    <source>
        <strain evidence="2">SS_bin_28</strain>
    </source>
</reference>
<protein>
    <submittedName>
        <fullName evidence="2">Uncharacterized protein</fullName>
    </submittedName>
</protein>
<feature type="non-terminal residue" evidence="2">
    <location>
        <position position="493"/>
    </location>
</feature>
<name>A0A7Y2EAA3_UNCEI</name>
<proteinExistence type="predicted"/>
<dbReference type="EMBL" id="JABDJR010000456">
    <property type="protein sequence ID" value="NNF07347.1"/>
    <property type="molecule type" value="Genomic_DNA"/>
</dbReference>
<evidence type="ECO:0000313" key="3">
    <source>
        <dbReference type="Proteomes" id="UP000547674"/>
    </source>
</evidence>
<feature type="chain" id="PRO_5031407209" evidence="1">
    <location>
        <begin position="25"/>
        <end position="493"/>
    </location>
</feature>
<feature type="signal peptide" evidence="1">
    <location>
        <begin position="1"/>
        <end position="24"/>
    </location>
</feature>
<keyword evidence="1" id="KW-0732">Signal</keyword>
<accession>A0A7Y2EAA3</accession>
<evidence type="ECO:0000256" key="1">
    <source>
        <dbReference type="SAM" id="SignalP"/>
    </source>
</evidence>
<gene>
    <name evidence="2" type="ORF">HKN21_11350</name>
</gene>
<dbReference type="Proteomes" id="UP000547674">
    <property type="component" value="Unassembled WGS sequence"/>
</dbReference>
<evidence type="ECO:0000313" key="2">
    <source>
        <dbReference type="EMBL" id="NNF07347.1"/>
    </source>
</evidence>
<comment type="caution">
    <text evidence="2">The sequence shown here is derived from an EMBL/GenBank/DDBJ whole genome shotgun (WGS) entry which is preliminary data.</text>
</comment>
<organism evidence="2 3">
    <name type="scientific">Eiseniibacteriota bacterium</name>
    <dbReference type="NCBI Taxonomy" id="2212470"/>
    <lineage>
        <taxon>Bacteria</taxon>
        <taxon>Candidatus Eiseniibacteriota</taxon>
    </lineage>
</organism>
<dbReference type="AlphaFoldDB" id="A0A7Y2EAA3"/>
<sequence>MMNKTLLFLTCFVSFCVLPQVSQAEPIFGTPTLQPEVFSPNGDFVQDITSIEYDVVVDSAQVQISLTPVGGGSTIATLQALVTRGQGIHVFAFDGRVDDVVLDDGDYEIALFGIGTQGEGDELVTLPLTIDTEAPTFLAIDTIEPANAVVANGTAVVLDVCIEGSPTSVTADFSSLDSGFDNANVQVTPLDQTCFRIEYTISAANNRIDAAGLPVLLSAIDAGGNRAASETAYCLSNSPPEILSTNLLNEFSIFQNGDRIEVEVEFSSIALTVDVDADFSALDTQFNPAAVTEQSLSATRSRLTYVISEANTQIDGEYPIVVTVKDPGCGVAEDSSLSASLDNAGDFAAVIGDVFFALSEGARSDTTQYSPKNLDGIKDDVTVAFSALEDTVLVTISAELKPPGFSVPQLVTILDQQEFLAGDYTFTWDGLSADGVIDARDLADQVIGIFVFGVSTDFDRRRNRRLELVLDNTPPQLESFIAPTDGIQNGDQI</sequence>